<dbReference type="EMBL" id="JBBJCI010000201">
    <property type="protein sequence ID" value="KAK7241493.1"/>
    <property type="molecule type" value="Genomic_DNA"/>
</dbReference>
<feature type="domain" description="N-acetyltransferase" evidence="4">
    <location>
        <begin position="79"/>
        <end position="235"/>
    </location>
</feature>
<evidence type="ECO:0000256" key="3">
    <source>
        <dbReference type="ARBA" id="ARBA00025786"/>
    </source>
</evidence>
<accession>A0ABR1FZ03</accession>
<dbReference type="SUPFAM" id="SSF55729">
    <property type="entry name" value="Acyl-CoA N-acyltransferases (Nat)"/>
    <property type="match status" value="1"/>
</dbReference>
<organism evidence="5 6">
    <name type="scientific">Aureococcus anophagefferens</name>
    <name type="common">Harmful bloom alga</name>
    <dbReference type="NCBI Taxonomy" id="44056"/>
    <lineage>
        <taxon>Eukaryota</taxon>
        <taxon>Sar</taxon>
        <taxon>Stramenopiles</taxon>
        <taxon>Ochrophyta</taxon>
        <taxon>Pelagophyceae</taxon>
        <taxon>Pelagomonadales</taxon>
        <taxon>Pelagomonadaceae</taxon>
        <taxon>Aureococcus</taxon>
    </lineage>
</organism>
<evidence type="ECO:0000256" key="2">
    <source>
        <dbReference type="ARBA" id="ARBA00023315"/>
    </source>
</evidence>
<dbReference type="PANTHER" id="PTHR23091:SF4">
    <property type="entry name" value="N-TERMINAL AMINO-ACID N(ALPHA)-ACETYLTRANSFERASE NATA"/>
    <property type="match status" value="1"/>
</dbReference>
<name>A0ABR1FZ03_AURAN</name>
<sequence length="265" mass="28848">MRTYHIFFVGTPFMASAVLCERPRLARMARSSLRGFAARVRPQQRPKWELAGAREDANESPAAALYGAFGRGGFDGGGMCIRRARADDIPQIQVCNRASLPENYNDSFYARHLADWGHLAFVADADREVVGYVLGRVNERHTETPAGPGSTRPTEGHITSLAVSDRFRRRGVAKQLMVAVHDEMEKLVQTSKLHVRCSNAGALQLYASLGYAVVDVVQGYYHDGEAAYLMAADLEAARENAARAPARADLADESRGAVAVGALAL</sequence>
<dbReference type="Gene3D" id="3.40.630.30">
    <property type="match status" value="1"/>
</dbReference>
<proteinExistence type="inferred from homology"/>
<dbReference type="PROSITE" id="PS51186">
    <property type="entry name" value="GNAT"/>
    <property type="match status" value="1"/>
</dbReference>
<dbReference type="CDD" id="cd04301">
    <property type="entry name" value="NAT_SF"/>
    <property type="match status" value="1"/>
</dbReference>
<dbReference type="Proteomes" id="UP001363151">
    <property type="component" value="Unassembled WGS sequence"/>
</dbReference>
<dbReference type="Pfam" id="PF00583">
    <property type="entry name" value="Acetyltransf_1"/>
    <property type="match status" value="1"/>
</dbReference>
<protein>
    <submittedName>
        <fullName evidence="5">N-alpha-acetyltransferase</fullName>
    </submittedName>
</protein>
<keyword evidence="6" id="KW-1185">Reference proteome</keyword>
<dbReference type="InterPro" id="IPR000182">
    <property type="entry name" value="GNAT_dom"/>
</dbReference>
<evidence type="ECO:0000313" key="6">
    <source>
        <dbReference type="Proteomes" id="UP001363151"/>
    </source>
</evidence>
<evidence type="ECO:0000313" key="5">
    <source>
        <dbReference type="EMBL" id="KAK7241493.1"/>
    </source>
</evidence>
<dbReference type="PANTHER" id="PTHR23091">
    <property type="entry name" value="N-TERMINAL ACETYLTRANSFERASE"/>
    <property type="match status" value="1"/>
</dbReference>
<evidence type="ECO:0000259" key="4">
    <source>
        <dbReference type="PROSITE" id="PS51186"/>
    </source>
</evidence>
<keyword evidence="1" id="KW-0808">Transferase</keyword>
<dbReference type="InterPro" id="IPR045047">
    <property type="entry name" value="Ard1-like"/>
</dbReference>
<keyword evidence="2" id="KW-0012">Acyltransferase</keyword>
<evidence type="ECO:0000256" key="1">
    <source>
        <dbReference type="ARBA" id="ARBA00022679"/>
    </source>
</evidence>
<comment type="similarity">
    <text evidence="3">Belongs to the acetyltransferase family. ARD1 subfamily.</text>
</comment>
<reference evidence="5 6" key="1">
    <citation type="submission" date="2024-03" db="EMBL/GenBank/DDBJ databases">
        <title>Aureococcus anophagefferens CCMP1851 and Kratosvirus quantuckense: Draft genome of a second virus-susceptible host strain in the model system.</title>
        <authorList>
            <person name="Chase E."/>
            <person name="Truchon A.R."/>
            <person name="Schepens W."/>
            <person name="Wilhelm S.W."/>
        </authorList>
    </citation>
    <scope>NUCLEOTIDE SEQUENCE [LARGE SCALE GENOMIC DNA]</scope>
    <source>
        <strain evidence="5 6">CCMP1851</strain>
    </source>
</reference>
<comment type="caution">
    <text evidence="5">The sequence shown here is derived from an EMBL/GenBank/DDBJ whole genome shotgun (WGS) entry which is preliminary data.</text>
</comment>
<gene>
    <name evidence="5" type="primary">naa10</name>
    <name evidence="5" type="ORF">SO694_00058273</name>
</gene>
<dbReference type="InterPro" id="IPR016181">
    <property type="entry name" value="Acyl_CoA_acyltransferase"/>
</dbReference>